<dbReference type="Proteomes" id="UP000283734">
    <property type="component" value="Unassembled WGS sequence"/>
</dbReference>
<keyword evidence="1" id="KW-1133">Transmembrane helix</keyword>
<proteinExistence type="predicted"/>
<dbReference type="AlphaFoldDB" id="A0A418Y0N8"/>
<gene>
    <name evidence="2" type="ORF">D4A39_09290</name>
</gene>
<feature type="transmembrane region" description="Helical" evidence="1">
    <location>
        <begin position="117"/>
        <end position="134"/>
    </location>
</feature>
<dbReference type="EMBL" id="QYYA01000002">
    <property type="protein sequence ID" value="RJG18821.1"/>
    <property type="molecule type" value="Genomic_DNA"/>
</dbReference>
<organism evidence="2 3">
    <name type="scientific">Alcanivorax profundi</name>
    <dbReference type="NCBI Taxonomy" id="2338368"/>
    <lineage>
        <taxon>Bacteria</taxon>
        <taxon>Pseudomonadati</taxon>
        <taxon>Pseudomonadota</taxon>
        <taxon>Gammaproteobacteria</taxon>
        <taxon>Oceanospirillales</taxon>
        <taxon>Alcanivoracaceae</taxon>
        <taxon>Alcanivorax</taxon>
    </lineage>
</organism>
<name>A0A418Y0N8_9GAMM</name>
<feature type="transmembrane region" description="Helical" evidence="1">
    <location>
        <begin position="93"/>
        <end position="111"/>
    </location>
</feature>
<sequence length="153" mass="16452">MTLLWFVVLSGPLLIGLGTCFLVWVAGYSAPATLFPEETLRMAAMGAMALMLTISRPLRNVLLSPGAIAKRPLRDQRHANIEQQATAQTQASMFLLLGLLETVSMLIVALSLMQADAGLALLNGVYTLALGIVAKPDFARLITETLKTLRQAS</sequence>
<keyword evidence="1" id="KW-0472">Membrane</keyword>
<protein>
    <submittedName>
        <fullName evidence="2">Uncharacterized protein</fullName>
    </submittedName>
</protein>
<keyword evidence="3" id="KW-1185">Reference proteome</keyword>
<accession>A0A418Y0N8</accession>
<keyword evidence="1" id="KW-0812">Transmembrane</keyword>
<comment type="caution">
    <text evidence="2">The sequence shown here is derived from an EMBL/GenBank/DDBJ whole genome shotgun (WGS) entry which is preliminary data.</text>
</comment>
<feature type="transmembrane region" description="Helical" evidence="1">
    <location>
        <begin position="39"/>
        <end position="58"/>
    </location>
</feature>
<reference evidence="2 3" key="1">
    <citation type="submission" date="2018-09" db="EMBL/GenBank/DDBJ databases">
        <title>Alcanivorax profundi sp. nov., isolated from 1000 m-depth seawater of the Mariana Trench.</title>
        <authorList>
            <person name="Liu J."/>
        </authorList>
    </citation>
    <scope>NUCLEOTIDE SEQUENCE [LARGE SCALE GENOMIC DNA]</scope>
    <source>
        <strain evidence="2 3">MTEO17</strain>
    </source>
</reference>
<evidence type="ECO:0000313" key="3">
    <source>
        <dbReference type="Proteomes" id="UP000283734"/>
    </source>
</evidence>
<evidence type="ECO:0000256" key="1">
    <source>
        <dbReference type="SAM" id="Phobius"/>
    </source>
</evidence>
<evidence type="ECO:0000313" key="2">
    <source>
        <dbReference type="EMBL" id="RJG18821.1"/>
    </source>
</evidence>